<feature type="region of interest" description="Disordered" evidence="1">
    <location>
        <begin position="89"/>
        <end position="108"/>
    </location>
</feature>
<reference evidence="3 4" key="1">
    <citation type="submission" date="2024-08" db="EMBL/GenBank/DDBJ databases">
        <authorList>
            <person name="Cucini C."/>
            <person name="Frati F."/>
        </authorList>
    </citation>
    <scope>NUCLEOTIDE SEQUENCE [LARGE SCALE GENOMIC DNA]</scope>
</reference>
<name>A0ABP1RFZ8_9HEXA</name>
<keyword evidence="2" id="KW-1133">Transmembrane helix</keyword>
<dbReference type="Proteomes" id="UP001642540">
    <property type="component" value="Unassembled WGS sequence"/>
</dbReference>
<organism evidence="3 4">
    <name type="scientific">Orchesella dallaii</name>
    <dbReference type="NCBI Taxonomy" id="48710"/>
    <lineage>
        <taxon>Eukaryota</taxon>
        <taxon>Metazoa</taxon>
        <taxon>Ecdysozoa</taxon>
        <taxon>Arthropoda</taxon>
        <taxon>Hexapoda</taxon>
        <taxon>Collembola</taxon>
        <taxon>Entomobryomorpha</taxon>
        <taxon>Entomobryoidea</taxon>
        <taxon>Orchesellidae</taxon>
        <taxon>Orchesellinae</taxon>
        <taxon>Orchesella</taxon>
    </lineage>
</organism>
<evidence type="ECO:0000313" key="3">
    <source>
        <dbReference type="EMBL" id="CAL8126644.1"/>
    </source>
</evidence>
<accession>A0ABP1RFZ8</accession>
<comment type="caution">
    <text evidence="3">The sequence shown here is derived from an EMBL/GenBank/DDBJ whole genome shotgun (WGS) entry which is preliminary data.</text>
</comment>
<protein>
    <submittedName>
        <fullName evidence="3">Uncharacterized protein</fullName>
    </submittedName>
</protein>
<evidence type="ECO:0000313" key="4">
    <source>
        <dbReference type="Proteomes" id="UP001642540"/>
    </source>
</evidence>
<sequence length="165" mass="18542">MDMSNVVIVMVVVVIFFILMSACCRQIRQGCEEQMTLEELARRRQAFYISEASRSLQELEDRSTRVTTIYQDSAGLALGIYEIHVPRSHYPERSNRSPRPNIPPPPFSTALQNSIPISYVDIDSEEPPPSYDDYLKLSAAAAAAQTQQAVPSVKNNSSSDDKPRY</sequence>
<keyword evidence="2" id="KW-0472">Membrane</keyword>
<feature type="region of interest" description="Disordered" evidence="1">
    <location>
        <begin position="146"/>
        <end position="165"/>
    </location>
</feature>
<gene>
    <name evidence="3" type="ORF">ODALV1_LOCUS21493</name>
</gene>
<dbReference type="EMBL" id="CAXLJM020000072">
    <property type="protein sequence ID" value="CAL8126644.1"/>
    <property type="molecule type" value="Genomic_DNA"/>
</dbReference>
<proteinExistence type="predicted"/>
<feature type="transmembrane region" description="Helical" evidence="2">
    <location>
        <begin position="6"/>
        <end position="24"/>
    </location>
</feature>
<keyword evidence="2" id="KW-0812">Transmembrane</keyword>
<evidence type="ECO:0000256" key="1">
    <source>
        <dbReference type="SAM" id="MobiDB-lite"/>
    </source>
</evidence>
<evidence type="ECO:0000256" key="2">
    <source>
        <dbReference type="SAM" id="Phobius"/>
    </source>
</evidence>
<keyword evidence="4" id="KW-1185">Reference proteome</keyword>